<protein>
    <submittedName>
        <fullName evidence="1">Class I SAM-dependent methyltransferase</fullName>
    </submittedName>
</protein>
<keyword evidence="2" id="KW-1185">Reference proteome</keyword>
<name>A0ABY3PHH6_9CYAN</name>
<dbReference type="Gene3D" id="3.40.50.150">
    <property type="entry name" value="Vaccinia Virus protein VP39"/>
    <property type="match status" value="1"/>
</dbReference>
<dbReference type="InterPro" id="IPR029063">
    <property type="entry name" value="SAM-dependent_MTases_sf"/>
</dbReference>
<dbReference type="GO" id="GO:0008168">
    <property type="term" value="F:methyltransferase activity"/>
    <property type="evidence" value="ECO:0007669"/>
    <property type="project" value="UniProtKB-KW"/>
</dbReference>
<gene>
    <name evidence="1" type="ORF">ISF26_14750</name>
</gene>
<dbReference type="SUPFAM" id="SSF53335">
    <property type="entry name" value="S-adenosyl-L-methionine-dependent methyltransferases"/>
    <property type="match status" value="1"/>
</dbReference>
<keyword evidence="1" id="KW-0489">Methyltransferase</keyword>
<proteinExistence type="predicted"/>
<accession>A0ABY3PHH6</accession>
<dbReference type="GO" id="GO:0032259">
    <property type="term" value="P:methylation"/>
    <property type="evidence" value="ECO:0007669"/>
    <property type="project" value="UniProtKB-KW"/>
</dbReference>
<dbReference type="EMBL" id="CP063845">
    <property type="protein sequence ID" value="UFP93066.1"/>
    <property type="molecule type" value="Genomic_DNA"/>
</dbReference>
<evidence type="ECO:0000313" key="1">
    <source>
        <dbReference type="EMBL" id="UFP93066.1"/>
    </source>
</evidence>
<dbReference type="Proteomes" id="UP001054846">
    <property type="component" value="Chromosome"/>
</dbReference>
<keyword evidence="1" id="KW-0808">Transferase</keyword>
<sequence>MSYVDVRDEYISRVVSGMTFAEVGGLWGTVNEKVSVAHRYGATSLTMIDITSEGSELWDKFRERMVGFGITDYQCIVEDVCKLQYSHPDILFDAIHCAGVLYHHINPLQVLISLRNITRKYLVLTSAITQSVIENEKGRYVIPPSGVIFVPALDHREFEILKQYWTGFEVRAFGLTDRVDYRPDDFGPWWWLPTAQALSAMCESVGLRVQESAHTWGNNAFTLLLERSS</sequence>
<organism evidence="1 2">
    <name type="scientific">Gloeobacter morelensis MG652769</name>
    <dbReference type="NCBI Taxonomy" id="2781736"/>
    <lineage>
        <taxon>Bacteria</taxon>
        <taxon>Bacillati</taxon>
        <taxon>Cyanobacteriota</taxon>
        <taxon>Cyanophyceae</taxon>
        <taxon>Gloeobacterales</taxon>
        <taxon>Gloeobacteraceae</taxon>
        <taxon>Gloeobacter</taxon>
        <taxon>Gloeobacter morelensis</taxon>
    </lineage>
</organism>
<dbReference type="RefSeq" id="WP_230840071.1">
    <property type="nucleotide sequence ID" value="NZ_CP063845.1"/>
</dbReference>
<reference evidence="1 2" key="1">
    <citation type="journal article" date="2021" name="Genome Biol. Evol.">
        <title>Complete Genome Sequencing of a Novel Gloeobacter Species from a Waterfall Cave in Mexico.</title>
        <authorList>
            <person name="Saw J.H."/>
            <person name="Cardona T."/>
            <person name="Montejano G."/>
        </authorList>
    </citation>
    <scope>NUCLEOTIDE SEQUENCE [LARGE SCALE GENOMIC DNA]</scope>
    <source>
        <strain evidence="1">MG652769</strain>
    </source>
</reference>
<evidence type="ECO:0000313" key="2">
    <source>
        <dbReference type="Proteomes" id="UP001054846"/>
    </source>
</evidence>